<dbReference type="KEGG" id="fer:FNB15_20565"/>
<keyword evidence="2" id="KW-0378">Hydrolase</keyword>
<evidence type="ECO:0000259" key="1">
    <source>
        <dbReference type="SMART" id="SM00479"/>
    </source>
</evidence>
<dbReference type="EMBL" id="CP041636">
    <property type="protein sequence ID" value="QDO99513.1"/>
    <property type="molecule type" value="Genomic_DNA"/>
</dbReference>
<proteinExistence type="predicted"/>
<dbReference type="AlphaFoldDB" id="A0A516H6V4"/>
<accession>A0A516H6V4</accession>
<dbReference type="Gene3D" id="3.30.420.10">
    <property type="entry name" value="Ribonuclease H-like superfamily/Ribonuclease H"/>
    <property type="match status" value="1"/>
</dbReference>
<evidence type="ECO:0000313" key="3">
    <source>
        <dbReference type="Proteomes" id="UP000317496"/>
    </source>
</evidence>
<dbReference type="InterPro" id="IPR012337">
    <property type="entry name" value="RNaseH-like_sf"/>
</dbReference>
<keyword evidence="2" id="KW-0540">Nuclease</keyword>
<keyword evidence="2" id="KW-0269">Exonuclease</keyword>
<dbReference type="PANTHER" id="PTHR30231:SF41">
    <property type="entry name" value="DNA POLYMERASE III SUBUNIT EPSILON"/>
    <property type="match status" value="1"/>
</dbReference>
<dbReference type="InterPro" id="IPR036397">
    <property type="entry name" value="RNaseH_sf"/>
</dbReference>
<sequence length="243" mass="26135">MRRSLIGSVSHILARLRSAAPSPPAFTLADDEPLATLPALLFDTETTGLDVMRDRIISMAGLPYHGGGADDAPALDLLLHPGIRIPKASTAIHGIDDRMVATAPALALLWGSIQHAWQGRVLVGHNIGFDIALLQHEASRYRLPFHAPAGALDIGLLYAGLKPRVAHITLERIAEDFAVSLEGRHSATGDAEAAAGIWQRMLPALGRIGIATLGDARRLMQRQRDLLHGQDRAGWALDLLLPR</sequence>
<dbReference type="PANTHER" id="PTHR30231">
    <property type="entry name" value="DNA POLYMERASE III SUBUNIT EPSILON"/>
    <property type="match status" value="1"/>
</dbReference>
<dbReference type="GO" id="GO:0008408">
    <property type="term" value="F:3'-5' exonuclease activity"/>
    <property type="evidence" value="ECO:0007669"/>
    <property type="project" value="TreeGrafter"/>
</dbReference>
<dbReference type="Pfam" id="PF00929">
    <property type="entry name" value="RNase_T"/>
    <property type="match status" value="1"/>
</dbReference>
<dbReference type="SMART" id="SM00479">
    <property type="entry name" value="EXOIII"/>
    <property type="match status" value="1"/>
</dbReference>
<dbReference type="OrthoDB" id="9804290at2"/>
<dbReference type="InterPro" id="IPR013520">
    <property type="entry name" value="Ribonucl_H"/>
</dbReference>
<dbReference type="RefSeq" id="WP_144258509.1">
    <property type="nucleotide sequence ID" value="NZ_CP041636.1"/>
</dbReference>
<reference evidence="2 3" key="1">
    <citation type="submission" date="2019-07" db="EMBL/GenBank/DDBJ databases">
        <title>Genome sequencing for Ferrovibrio sp. K5.</title>
        <authorList>
            <person name="Park S.-J."/>
        </authorList>
    </citation>
    <scope>NUCLEOTIDE SEQUENCE [LARGE SCALE GENOMIC DNA]</scope>
    <source>
        <strain evidence="2 3">K5</strain>
    </source>
</reference>
<name>A0A516H6V4_9PROT</name>
<dbReference type="GO" id="GO:0003676">
    <property type="term" value="F:nucleic acid binding"/>
    <property type="evidence" value="ECO:0007669"/>
    <property type="project" value="InterPro"/>
</dbReference>
<dbReference type="GO" id="GO:0005829">
    <property type="term" value="C:cytosol"/>
    <property type="evidence" value="ECO:0007669"/>
    <property type="project" value="TreeGrafter"/>
</dbReference>
<dbReference type="GO" id="GO:0045004">
    <property type="term" value="P:DNA replication proofreading"/>
    <property type="evidence" value="ECO:0007669"/>
    <property type="project" value="TreeGrafter"/>
</dbReference>
<dbReference type="Proteomes" id="UP000317496">
    <property type="component" value="Chromosome"/>
</dbReference>
<dbReference type="CDD" id="cd06127">
    <property type="entry name" value="DEDDh"/>
    <property type="match status" value="1"/>
</dbReference>
<gene>
    <name evidence="2" type="ORF">FNB15_20565</name>
</gene>
<protein>
    <submittedName>
        <fullName evidence="2">3'-5' exonuclease</fullName>
    </submittedName>
</protein>
<dbReference type="SUPFAM" id="SSF53098">
    <property type="entry name" value="Ribonuclease H-like"/>
    <property type="match status" value="1"/>
</dbReference>
<evidence type="ECO:0000313" key="2">
    <source>
        <dbReference type="EMBL" id="QDO99513.1"/>
    </source>
</evidence>
<feature type="domain" description="Exonuclease" evidence="1">
    <location>
        <begin position="38"/>
        <end position="207"/>
    </location>
</feature>
<organism evidence="2 3">
    <name type="scientific">Ferrovibrio terrae</name>
    <dbReference type="NCBI Taxonomy" id="2594003"/>
    <lineage>
        <taxon>Bacteria</taxon>
        <taxon>Pseudomonadati</taxon>
        <taxon>Pseudomonadota</taxon>
        <taxon>Alphaproteobacteria</taxon>
        <taxon>Rhodospirillales</taxon>
        <taxon>Rhodospirillaceae</taxon>
        <taxon>Ferrovibrio</taxon>
    </lineage>
</organism>
<keyword evidence="3" id="KW-1185">Reference proteome</keyword>